<name>A0A835CR98_APHGI</name>
<keyword evidence="2" id="KW-1185">Reference proteome</keyword>
<gene>
    <name evidence="1" type="ORF">HCN44_010329</name>
</gene>
<sequence length="84" mass="9330">MFMLVEWSKASSSQYWELQDSTNNTFKVIPQQSDGTLIYGTGDTEYVRSSILGFFGPANCINIGLGLVLLSLRIPSLENEYVSS</sequence>
<dbReference type="EMBL" id="JACMRX010000003">
    <property type="protein sequence ID" value="KAF7993734.1"/>
    <property type="molecule type" value="Genomic_DNA"/>
</dbReference>
<dbReference type="AlphaFoldDB" id="A0A835CR98"/>
<protein>
    <submittedName>
        <fullName evidence="1">Uncharacterized protein</fullName>
    </submittedName>
</protein>
<dbReference type="Proteomes" id="UP000639338">
    <property type="component" value="Unassembled WGS sequence"/>
</dbReference>
<evidence type="ECO:0000313" key="1">
    <source>
        <dbReference type="EMBL" id="KAF7993734.1"/>
    </source>
</evidence>
<accession>A0A835CR98</accession>
<proteinExistence type="predicted"/>
<comment type="caution">
    <text evidence="1">The sequence shown here is derived from an EMBL/GenBank/DDBJ whole genome shotgun (WGS) entry which is preliminary data.</text>
</comment>
<organism evidence="1 2">
    <name type="scientific">Aphidius gifuensis</name>
    <name type="common">Parasitoid wasp</name>
    <dbReference type="NCBI Taxonomy" id="684658"/>
    <lineage>
        <taxon>Eukaryota</taxon>
        <taxon>Metazoa</taxon>
        <taxon>Ecdysozoa</taxon>
        <taxon>Arthropoda</taxon>
        <taxon>Hexapoda</taxon>
        <taxon>Insecta</taxon>
        <taxon>Pterygota</taxon>
        <taxon>Neoptera</taxon>
        <taxon>Endopterygota</taxon>
        <taxon>Hymenoptera</taxon>
        <taxon>Apocrita</taxon>
        <taxon>Ichneumonoidea</taxon>
        <taxon>Braconidae</taxon>
        <taxon>Aphidiinae</taxon>
        <taxon>Aphidius</taxon>
    </lineage>
</organism>
<reference evidence="1 2" key="1">
    <citation type="submission" date="2020-08" db="EMBL/GenBank/DDBJ databases">
        <title>Aphidius gifuensis genome sequencing and assembly.</title>
        <authorList>
            <person name="Du Z."/>
        </authorList>
    </citation>
    <scope>NUCLEOTIDE SEQUENCE [LARGE SCALE GENOMIC DNA]</scope>
    <source>
        <strain evidence="1">YNYX2018</strain>
        <tissue evidence="1">Adults</tissue>
    </source>
</reference>
<dbReference type="OrthoDB" id="69964at2759"/>
<evidence type="ECO:0000313" key="2">
    <source>
        <dbReference type="Proteomes" id="UP000639338"/>
    </source>
</evidence>